<keyword evidence="3 6" id="KW-0812">Transmembrane</keyword>
<comment type="caution">
    <text evidence="8">The sequence shown here is derived from an EMBL/GenBank/DDBJ whole genome shotgun (WGS) entry which is preliminary data.</text>
</comment>
<evidence type="ECO:0000256" key="7">
    <source>
        <dbReference type="SAM" id="SignalP"/>
    </source>
</evidence>
<evidence type="ECO:0000313" key="9">
    <source>
        <dbReference type="Proteomes" id="UP000239047"/>
    </source>
</evidence>
<keyword evidence="2" id="KW-1003">Cell membrane</keyword>
<dbReference type="Proteomes" id="UP000239047">
    <property type="component" value="Unassembled WGS sequence"/>
</dbReference>
<evidence type="ECO:0008006" key="10">
    <source>
        <dbReference type="Google" id="ProtNLM"/>
    </source>
</evidence>
<dbReference type="AlphaFoldDB" id="A0A2S5GGF4"/>
<dbReference type="EMBL" id="PREZ01000001">
    <property type="protein sequence ID" value="PPA72048.1"/>
    <property type="molecule type" value="Genomic_DNA"/>
</dbReference>
<dbReference type="InterPro" id="IPR022781">
    <property type="entry name" value="Flagellar_biosynth_FliO"/>
</dbReference>
<sequence length="221" mass="25339">MKMDKKWRLMLVFCLCINLFMTIETTVLADNGKMVNDCLGKEDAEGCAESSILPKEDSEAQGGNPITWVSYVKLVAALAFVLILLYAILKFVNARSRNFQQNNLIQNMGGTTLGGNRSIQVVKIAHSFYYLGVGEDVNLIKEVTDPDEINQLNEYYGERQEQQSLKNPLFQILNKRAENRKNPYNQDSQTFQSLLANQLNQVKDERKRMFNRENSKEQKDE</sequence>
<dbReference type="OrthoDB" id="2376965at2"/>
<organism evidence="8 9">
    <name type="scientific">Jeotgalibacillus proteolyticus</name>
    <dbReference type="NCBI Taxonomy" id="2082395"/>
    <lineage>
        <taxon>Bacteria</taxon>
        <taxon>Bacillati</taxon>
        <taxon>Bacillota</taxon>
        <taxon>Bacilli</taxon>
        <taxon>Bacillales</taxon>
        <taxon>Caryophanaceae</taxon>
        <taxon>Jeotgalibacillus</taxon>
    </lineage>
</organism>
<feature type="chain" id="PRO_5015484926" description="Flagellar protein" evidence="7">
    <location>
        <begin position="30"/>
        <end position="221"/>
    </location>
</feature>
<comment type="subcellular location">
    <subcellularLocation>
        <location evidence="1">Cell membrane</location>
    </subcellularLocation>
</comment>
<evidence type="ECO:0000256" key="1">
    <source>
        <dbReference type="ARBA" id="ARBA00004236"/>
    </source>
</evidence>
<dbReference type="RefSeq" id="WP_104055947.1">
    <property type="nucleotide sequence ID" value="NZ_PREZ01000001.1"/>
</dbReference>
<dbReference type="Pfam" id="PF04347">
    <property type="entry name" value="FliO"/>
    <property type="match status" value="1"/>
</dbReference>
<evidence type="ECO:0000256" key="4">
    <source>
        <dbReference type="ARBA" id="ARBA00022989"/>
    </source>
</evidence>
<keyword evidence="7" id="KW-0732">Signal</keyword>
<keyword evidence="5 6" id="KW-0472">Membrane</keyword>
<feature type="signal peptide" evidence="7">
    <location>
        <begin position="1"/>
        <end position="29"/>
    </location>
</feature>
<keyword evidence="4 6" id="KW-1133">Transmembrane helix</keyword>
<name>A0A2S5GGF4_9BACL</name>
<evidence type="ECO:0000256" key="6">
    <source>
        <dbReference type="SAM" id="Phobius"/>
    </source>
</evidence>
<accession>A0A2S5GGF4</accession>
<protein>
    <recommendedName>
        <fullName evidence="10">Flagellar protein</fullName>
    </recommendedName>
</protein>
<evidence type="ECO:0000313" key="8">
    <source>
        <dbReference type="EMBL" id="PPA72048.1"/>
    </source>
</evidence>
<dbReference type="GO" id="GO:0016020">
    <property type="term" value="C:membrane"/>
    <property type="evidence" value="ECO:0007669"/>
    <property type="project" value="InterPro"/>
</dbReference>
<proteinExistence type="predicted"/>
<keyword evidence="9" id="KW-1185">Reference proteome</keyword>
<reference evidence="8 9" key="1">
    <citation type="submission" date="2018-02" db="EMBL/GenBank/DDBJ databases">
        <title>Jeotgalibacillus proteolyticum sp. nov. a protease producing bacterium isolated from ocean sediments of Laizhou Bay.</title>
        <authorList>
            <person name="Li Y."/>
        </authorList>
    </citation>
    <scope>NUCLEOTIDE SEQUENCE [LARGE SCALE GENOMIC DNA]</scope>
    <source>
        <strain evidence="8 9">22-7</strain>
    </source>
</reference>
<feature type="transmembrane region" description="Helical" evidence="6">
    <location>
        <begin position="68"/>
        <end position="89"/>
    </location>
</feature>
<gene>
    <name evidence="8" type="ORF">C4B60_01305</name>
</gene>
<dbReference type="GO" id="GO:0044781">
    <property type="term" value="P:bacterial-type flagellum organization"/>
    <property type="evidence" value="ECO:0007669"/>
    <property type="project" value="InterPro"/>
</dbReference>
<evidence type="ECO:0000256" key="3">
    <source>
        <dbReference type="ARBA" id="ARBA00022692"/>
    </source>
</evidence>
<evidence type="ECO:0000256" key="5">
    <source>
        <dbReference type="ARBA" id="ARBA00023136"/>
    </source>
</evidence>
<evidence type="ECO:0000256" key="2">
    <source>
        <dbReference type="ARBA" id="ARBA00022475"/>
    </source>
</evidence>